<evidence type="ECO:0000256" key="1">
    <source>
        <dbReference type="SAM" id="MobiDB-lite"/>
    </source>
</evidence>
<dbReference type="GeneID" id="54278644"/>
<reference evidence="2" key="1">
    <citation type="journal article" date="2020" name="Stud. Mycol.">
        <title>101 Dothideomycetes genomes: a test case for predicting lifestyles and emergence of pathogens.</title>
        <authorList>
            <person name="Haridas S."/>
            <person name="Albert R."/>
            <person name="Binder M."/>
            <person name="Bloem J."/>
            <person name="Labutti K."/>
            <person name="Salamov A."/>
            <person name="Andreopoulos B."/>
            <person name="Baker S."/>
            <person name="Barry K."/>
            <person name="Bills G."/>
            <person name="Bluhm B."/>
            <person name="Cannon C."/>
            <person name="Castanera R."/>
            <person name="Culley D."/>
            <person name="Daum C."/>
            <person name="Ezra D."/>
            <person name="Gonzalez J."/>
            <person name="Henrissat B."/>
            <person name="Kuo A."/>
            <person name="Liang C."/>
            <person name="Lipzen A."/>
            <person name="Lutzoni F."/>
            <person name="Magnuson J."/>
            <person name="Mondo S."/>
            <person name="Nolan M."/>
            <person name="Ohm R."/>
            <person name="Pangilinan J."/>
            <person name="Park H.-J."/>
            <person name="Ramirez L."/>
            <person name="Alfaro M."/>
            <person name="Sun H."/>
            <person name="Tritt A."/>
            <person name="Yoshinaga Y."/>
            <person name="Zwiers L.-H."/>
            <person name="Turgeon B."/>
            <person name="Goodwin S."/>
            <person name="Spatafora J."/>
            <person name="Crous P."/>
            <person name="Grigoriev I."/>
        </authorList>
    </citation>
    <scope>NUCLEOTIDE SEQUENCE</scope>
    <source>
        <strain evidence="2">CBS 175.79</strain>
    </source>
</reference>
<evidence type="ECO:0000313" key="3">
    <source>
        <dbReference type="Proteomes" id="UP000799778"/>
    </source>
</evidence>
<organism evidence="2 3">
    <name type="scientific">Aaosphaeria arxii CBS 175.79</name>
    <dbReference type="NCBI Taxonomy" id="1450172"/>
    <lineage>
        <taxon>Eukaryota</taxon>
        <taxon>Fungi</taxon>
        <taxon>Dikarya</taxon>
        <taxon>Ascomycota</taxon>
        <taxon>Pezizomycotina</taxon>
        <taxon>Dothideomycetes</taxon>
        <taxon>Pleosporomycetidae</taxon>
        <taxon>Pleosporales</taxon>
        <taxon>Pleosporales incertae sedis</taxon>
        <taxon>Aaosphaeria</taxon>
    </lineage>
</organism>
<dbReference type="AlphaFoldDB" id="A0A6A5XXE8"/>
<sequence length="167" mass="18258">MEMIMMQGGGIVVRHVDISRSKQPIPPATPRPSWKGSGRVAKRRRKVGKMASPQDPKRGVEGRVATAVWCQRRIGEGFWNGIDGTTDVKVILLDDGCSWENWTGWKGWILAQSGGNDAGEPPVNKDERQDGVCVACRVCRNVLHAVLRQIGDGGDDGEFVQYGCNNG</sequence>
<name>A0A6A5XXE8_9PLEO</name>
<feature type="region of interest" description="Disordered" evidence="1">
    <location>
        <begin position="21"/>
        <end position="59"/>
    </location>
</feature>
<evidence type="ECO:0000313" key="2">
    <source>
        <dbReference type="EMBL" id="KAF2017401.1"/>
    </source>
</evidence>
<dbReference type="RefSeq" id="XP_033385740.1">
    <property type="nucleotide sequence ID" value="XM_033521247.1"/>
</dbReference>
<gene>
    <name evidence="2" type="ORF">BU24DRAFT_149786</name>
</gene>
<dbReference type="Proteomes" id="UP000799778">
    <property type="component" value="Unassembled WGS sequence"/>
</dbReference>
<proteinExistence type="predicted"/>
<dbReference type="EMBL" id="ML978068">
    <property type="protein sequence ID" value="KAF2017401.1"/>
    <property type="molecule type" value="Genomic_DNA"/>
</dbReference>
<accession>A0A6A5XXE8</accession>
<protein>
    <submittedName>
        <fullName evidence="2">Uncharacterized protein</fullName>
    </submittedName>
</protein>
<keyword evidence="3" id="KW-1185">Reference proteome</keyword>